<protein>
    <submittedName>
        <fullName evidence="1">Uncharacterized protein</fullName>
    </submittedName>
</protein>
<evidence type="ECO:0000313" key="1">
    <source>
        <dbReference type="EMBL" id="KAI5667185.1"/>
    </source>
</evidence>
<accession>A0ACC0B3G6</accession>
<dbReference type="Proteomes" id="UP001060085">
    <property type="component" value="Linkage Group LG04"/>
</dbReference>
<name>A0ACC0B3G6_CATRO</name>
<organism evidence="1 2">
    <name type="scientific">Catharanthus roseus</name>
    <name type="common">Madagascar periwinkle</name>
    <name type="synonym">Vinca rosea</name>
    <dbReference type="NCBI Taxonomy" id="4058"/>
    <lineage>
        <taxon>Eukaryota</taxon>
        <taxon>Viridiplantae</taxon>
        <taxon>Streptophyta</taxon>
        <taxon>Embryophyta</taxon>
        <taxon>Tracheophyta</taxon>
        <taxon>Spermatophyta</taxon>
        <taxon>Magnoliopsida</taxon>
        <taxon>eudicotyledons</taxon>
        <taxon>Gunneridae</taxon>
        <taxon>Pentapetalae</taxon>
        <taxon>asterids</taxon>
        <taxon>lamiids</taxon>
        <taxon>Gentianales</taxon>
        <taxon>Apocynaceae</taxon>
        <taxon>Rauvolfioideae</taxon>
        <taxon>Vinceae</taxon>
        <taxon>Catharanthinae</taxon>
        <taxon>Catharanthus</taxon>
    </lineage>
</organism>
<comment type="caution">
    <text evidence="1">The sequence shown here is derived from an EMBL/GenBank/DDBJ whole genome shotgun (WGS) entry which is preliminary data.</text>
</comment>
<keyword evidence="2" id="KW-1185">Reference proteome</keyword>
<gene>
    <name evidence="1" type="ORF">M9H77_17038</name>
</gene>
<sequence>MQLFVIERSYGVWLISSERSGTQQATETRTVCKVSFYVVVYVVEILCSERTVPRGTQMPYSAAVDLVEGLGTSQVVLEPLGWILGPEMASVAPGIGLGISIKEDPSEPTSDSEMTPEPERLEPAFTGDMGTFVANSLPVAASPTSIPPVESVFSFPALPSLLRGGVREHEICGYCLWREQRVKATGQQIMELINEGDWLRQFIAQFLGTTRDLVDRPRDELESR</sequence>
<evidence type="ECO:0000313" key="2">
    <source>
        <dbReference type="Proteomes" id="UP001060085"/>
    </source>
</evidence>
<reference evidence="2" key="1">
    <citation type="journal article" date="2023" name="Nat. Plants">
        <title>Single-cell RNA sequencing provides a high-resolution roadmap for understanding the multicellular compartmentation of specialized metabolism.</title>
        <authorList>
            <person name="Sun S."/>
            <person name="Shen X."/>
            <person name="Li Y."/>
            <person name="Li Y."/>
            <person name="Wang S."/>
            <person name="Li R."/>
            <person name="Zhang H."/>
            <person name="Shen G."/>
            <person name="Guo B."/>
            <person name="Wei J."/>
            <person name="Xu J."/>
            <person name="St-Pierre B."/>
            <person name="Chen S."/>
            <person name="Sun C."/>
        </authorList>
    </citation>
    <scope>NUCLEOTIDE SEQUENCE [LARGE SCALE GENOMIC DNA]</scope>
</reference>
<dbReference type="EMBL" id="CM044704">
    <property type="protein sequence ID" value="KAI5667185.1"/>
    <property type="molecule type" value="Genomic_DNA"/>
</dbReference>
<proteinExistence type="predicted"/>